<dbReference type="SUPFAM" id="SSF53790">
    <property type="entry name" value="Tetrapyrrole methylase"/>
    <property type="match status" value="1"/>
</dbReference>
<dbReference type="Gene3D" id="3.40.1010.10">
    <property type="entry name" value="Cobalt-precorrin-4 Transmethylase, Domain 1"/>
    <property type="match status" value="1"/>
</dbReference>
<keyword evidence="5" id="KW-0949">S-adenosyl-L-methionine</keyword>
<dbReference type="InterPro" id="IPR014776">
    <property type="entry name" value="4pyrrole_Mease_sub2"/>
</dbReference>
<dbReference type="NCBIfam" id="NF004790">
    <property type="entry name" value="PRK06136.1"/>
    <property type="match status" value="1"/>
</dbReference>
<dbReference type="PANTHER" id="PTHR45790">
    <property type="entry name" value="SIROHEME SYNTHASE-RELATED"/>
    <property type="match status" value="1"/>
</dbReference>
<keyword evidence="3 9" id="KW-0489">Methyltransferase</keyword>
<dbReference type="NCBIfam" id="TIGR01469">
    <property type="entry name" value="cobA_cysG_Cterm"/>
    <property type="match status" value="1"/>
</dbReference>
<dbReference type="InterPro" id="IPR000878">
    <property type="entry name" value="4pyrrol_Mease"/>
</dbReference>
<evidence type="ECO:0000256" key="3">
    <source>
        <dbReference type="ARBA" id="ARBA00022603"/>
    </source>
</evidence>
<reference evidence="11 12" key="1">
    <citation type="submission" date="2016-10" db="EMBL/GenBank/DDBJ databases">
        <authorList>
            <person name="de Groot N.N."/>
        </authorList>
    </citation>
    <scope>NUCLEOTIDE SEQUENCE [LARGE SCALE GENOMIC DNA]</scope>
    <source>
        <strain evidence="11 12">BH539</strain>
    </source>
</reference>
<name>A0A1G7U9S0_9GAMM</name>
<evidence type="ECO:0000256" key="1">
    <source>
        <dbReference type="ARBA" id="ARBA00005879"/>
    </source>
</evidence>
<dbReference type="InterPro" id="IPR006366">
    <property type="entry name" value="CobA/CysG_C"/>
</dbReference>
<evidence type="ECO:0000256" key="5">
    <source>
        <dbReference type="ARBA" id="ARBA00022691"/>
    </source>
</evidence>
<dbReference type="STRING" id="284577.SAMN05216571_11358"/>
<dbReference type="EMBL" id="FNCI01000013">
    <property type="protein sequence ID" value="SDG43510.1"/>
    <property type="molecule type" value="Genomic_DNA"/>
</dbReference>
<dbReference type="Proteomes" id="UP000198641">
    <property type="component" value="Unassembled WGS sequence"/>
</dbReference>
<evidence type="ECO:0000256" key="7">
    <source>
        <dbReference type="ARBA" id="ARBA00025705"/>
    </source>
</evidence>
<dbReference type="EC" id="2.1.1.107" evidence="2"/>
<organism evidence="11 12">
    <name type="scientific">Onishia taeanensis</name>
    <dbReference type="NCBI Taxonomy" id="284577"/>
    <lineage>
        <taxon>Bacteria</taxon>
        <taxon>Pseudomonadati</taxon>
        <taxon>Pseudomonadota</taxon>
        <taxon>Gammaproteobacteria</taxon>
        <taxon>Oceanospirillales</taxon>
        <taxon>Halomonadaceae</taxon>
        <taxon>Onishia</taxon>
    </lineage>
</organism>
<dbReference type="InterPro" id="IPR014777">
    <property type="entry name" value="4pyrrole_Mease_sub1"/>
</dbReference>
<feature type="domain" description="Tetrapyrrole methylase" evidence="10">
    <location>
        <begin position="68"/>
        <end position="278"/>
    </location>
</feature>
<dbReference type="Gene3D" id="3.30.950.10">
    <property type="entry name" value="Methyltransferase, Cobalt-precorrin-4 Transmethylase, Domain 2"/>
    <property type="match status" value="1"/>
</dbReference>
<dbReference type="CDD" id="cd11642">
    <property type="entry name" value="SUMT"/>
    <property type="match status" value="1"/>
</dbReference>
<evidence type="ECO:0000313" key="11">
    <source>
        <dbReference type="EMBL" id="SDG43510.1"/>
    </source>
</evidence>
<dbReference type="PROSITE" id="PS00840">
    <property type="entry name" value="SUMT_2"/>
    <property type="match status" value="1"/>
</dbReference>
<keyword evidence="4 9" id="KW-0808">Transferase</keyword>
<protein>
    <recommendedName>
        <fullName evidence="2">uroporphyrinogen-III C-methyltransferase</fullName>
        <ecNumber evidence="2">2.1.1.107</ecNumber>
    </recommendedName>
</protein>
<comment type="pathway">
    <text evidence="8">Cofactor biosynthesis; adenosylcobalamin biosynthesis; precorrin-2 from uroporphyrinogen III: step 1/1.</text>
</comment>
<evidence type="ECO:0000256" key="2">
    <source>
        <dbReference type="ARBA" id="ARBA00012162"/>
    </source>
</evidence>
<evidence type="ECO:0000259" key="10">
    <source>
        <dbReference type="Pfam" id="PF00590"/>
    </source>
</evidence>
<evidence type="ECO:0000256" key="9">
    <source>
        <dbReference type="RuleBase" id="RU003960"/>
    </source>
</evidence>
<evidence type="ECO:0000256" key="8">
    <source>
        <dbReference type="ARBA" id="ARBA00060548"/>
    </source>
</evidence>
<evidence type="ECO:0000313" key="12">
    <source>
        <dbReference type="Proteomes" id="UP000198641"/>
    </source>
</evidence>
<comment type="similarity">
    <text evidence="1 9">Belongs to the precorrin methyltransferase family.</text>
</comment>
<proteinExistence type="inferred from homology"/>
<evidence type="ECO:0000256" key="4">
    <source>
        <dbReference type="ARBA" id="ARBA00022679"/>
    </source>
</evidence>
<dbReference type="PANTHER" id="PTHR45790:SF3">
    <property type="entry name" value="S-ADENOSYL-L-METHIONINE-DEPENDENT UROPORPHYRINOGEN III METHYLTRANSFERASE, CHLOROPLASTIC"/>
    <property type="match status" value="1"/>
</dbReference>
<evidence type="ECO:0000256" key="6">
    <source>
        <dbReference type="ARBA" id="ARBA00023244"/>
    </source>
</evidence>
<keyword evidence="6" id="KW-0627">Porphyrin biosynthesis</keyword>
<dbReference type="FunFam" id="3.40.1010.10:FF:000001">
    <property type="entry name" value="Siroheme synthase"/>
    <property type="match status" value="1"/>
</dbReference>
<dbReference type="Pfam" id="PF00590">
    <property type="entry name" value="TP_methylase"/>
    <property type="match status" value="1"/>
</dbReference>
<dbReference type="GO" id="GO:0032259">
    <property type="term" value="P:methylation"/>
    <property type="evidence" value="ECO:0007669"/>
    <property type="project" value="UniProtKB-KW"/>
</dbReference>
<dbReference type="GO" id="GO:0019354">
    <property type="term" value="P:siroheme biosynthetic process"/>
    <property type="evidence" value="ECO:0007669"/>
    <property type="project" value="UniProtKB-UniPathway"/>
</dbReference>
<dbReference type="InterPro" id="IPR035996">
    <property type="entry name" value="4pyrrol_Methylase_sf"/>
</dbReference>
<dbReference type="UniPathway" id="UPA00262">
    <property type="reaction ID" value="UER00211"/>
</dbReference>
<dbReference type="InterPro" id="IPR050161">
    <property type="entry name" value="Siro_Cobalamin_biosynth"/>
</dbReference>
<sequence>MRTLTRSGKNKPFEAMSVLVRLGHALSRAISRAMPRGILREPLGTVGPAVDALGTRYNTVAGRCRAGTVYLVGAGSGDCELLTLKAARLLQEADAVVYDRLIGDDVLALIPPRRERYYVGKARGQHSVPQAEIGALLVRLAQEGKSVVRLKGGDPGVFGRMGEELAELGAAQVPAEIVPGITAASAAAASLGIPLTDRAHAQQLRLVTAQLCREGGEPDWASLARRDETLVFYMGLSKVEAICAGLRGAGLPDDWPIMLVANASLPEQAALTGTLADMPGRLAASPLPSPCLIVVGSVVGMVEHSPVALADQYPPFGHRRP</sequence>
<dbReference type="AlphaFoldDB" id="A0A1G7U9S0"/>
<dbReference type="InterPro" id="IPR003043">
    <property type="entry name" value="Uropor_MeTrfase_CS"/>
</dbReference>
<dbReference type="RefSeq" id="WP_245696482.1">
    <property type="nucleotide sequence ID" value="NZ_FNCI01000013.1"/>
</dbReference>
<gene>
    <name evidence="11" type="ORF">SAMN05216571_11358</name>
</gene>
<accession>A0A1G7U9S0</accession>
<comment type="pathway">
    <text evidence="7">Porphyrin-containing compound metabolism; siroheme biosynthesis; precorrin-2 from uroporphyrinogen III: step 1/1.</text>
</comment>
<keyword evidence="12" id="KW-1185">Reference proteome</keyword>
<dbReference type="GO" id="GO:0004851">
    <property type="term" value="F:uroporphyrin-III C-methyltransferase activity"/>
    <property type="evidence" value="ECO:0007669"/>
    <property type="project" value="UniProtKB-EC"/>
</dbReference>